<proteinExistence type="predicted"/>
<name>A0A813C909_9DINO</name>
<organism evidence="1 2">
    <name type="scientific">Symbiodinium necroappetens</name>
    <dbReference type="NCBI Taxonomy" id="1628268"/>
    <lineage>
        <taxon>Eukaryota</taxon>
        <taxon>Sar</taxon>
        <taxon>Alveolata</taxon>
        <taxon>Dinophyceae</taxon>
        <taxon>Suessiales</taxon>
        <taxon>Symbiodiniaceae</taxon>
        <taxon>Symbiodinium</taxon>
    </lineage>
</organism>
<evidence type="ECO:0000313" key="2">
    <source>
        <dbReference type="Proteomes" id="UP000601435"/>
    </source>
</evidence>
<accession>A0A813C909</accession>
<gene>
    <name evidence="1" type="ORF">SNEC2469_LOCUS33534</name>
</gene>
<keyword evidence="2" id="KW-1185">Reference proteome</keyword>
<protein>
    <submittedName>
        <fullName evidence="1">Uncharacterized protein</fullName>
    </submittedName>
</protein>
<dbReference type="OrthoDB" id="10067964at2759"/>
<dbReference type="EMBL" id="CAJNJA010088955">
    <property type="protein sequence ID" value="CAE7939504.1"/>
    <property type="molecule type" value="Genomic_DNA"/>
</dbReference>
<feature type="non-terminal residue" evidence="1">
    <location>
        <position position="1"/>
    </location>
</feature>
<feature type="non-terminal residue" evidence="1">
    <location>
        <position position="317"/>
    </location>
</feature>
<dbReference type="AlphaFoldDB" id="A0A813C909"/>
<dbReference type="Proteomes" id="UP000601435">
    <property type="component" value="Unassembled WGS sequence"/>
</dbReference>
<reference evidence="1" key="1">
    <citation type="submission" date="2021-02" db="EMBL/GenBank/DDBJ databases">
        <authorList>
            <person name="Dougan E. K."/>
            <person name="Rhodes N."/>
            <person name="Thang M."/>
            <person name="Chan C."/>
        </authorList>
    </citation>
    <scope>NUCLEOTIDE SEQUENCE</scope>
</reference>
<evidence type="ECO:0000313" key="1">
    <source>
        <dbReference type="EMBL" id="CAE7939504.1"/>
    </source>
</evidence>
<sequence>ANGSCMDSAAGSFLSRDEGTTAESLAAFADGLATAKEQLRRTEQRVPHLYGQLGRERQEGSSGGSTYEAVQEEVKRQLRGVVGQLEASRKEAQDLRQELEPTRGTWRAFGSGCTSSFDYANGVGRTSSLEYAKVVGRASNFEYANGVGRTSSFEYANGVGRTSSFEYANVVGRASNFEYANVVGHTSNFEYANDARGASSFGCMGADGGTADPMSRLLEGLEKVIKGGKPEELSKAAEAPKLPELSDSSSVDFGDWLYLMDHVMSDLSASSAEWWRILSQDAQEFYDKYQAADQFTRLSMKPVPSPELGDQRWSRLD</sequence>
<comment type="caution">
    <text evidence="1">The sequence shown here is derived from an EMBL/GenBank/DDBJ whole genome shotgun (WGS) entry which is preliminary data.</text>
</comment>